<sequence length="108" mass="12073">MAERIELDPDLLRQAAQKTSHVRDRIDSVMSTLKTSLAGRGAPWGNDKMGDQFVNGPNGNDGYFASRKNLTTNSANMASTFGNFSTNQTRTADYLERQDRRNADGFRR</sequence>
<evidence type="ECO:0000313" key="2">
    <source>
        <dbReference type="EMBL" id="MBF6297659.1"/>
    </source>
</evidence>
<reference evidence="2 3" key="1">
    <citation type="submission" date="2020-10" db="EMBL/GenBank/DDBJ databases">
        <title>Identification of Nocardia species via Next-generation sequencing and recognition of intraspecies genetic diversity.</title>
        <authorList>
            <person name="Li P."/>
            <person name="Li P."/>
            <person name="Lu B."/>
        </authorList>
    </citation>
    <scope>NUCLEOTIDE SEQUENCE [LARGE SCALE GENOMIC DNA]</scope>
    <source>
        <strain evidence="2 3">BJ06-0157</strain>
    </source>
</reference>
<dbReference type="Gene3D" id="1.10.287.1060">
    <property type="entry name" value="ESAT-6-like"/>
    <property type="match status" value="1"/>
</dbReference>
<accession>A0ABS0CS00</accession>
<proteinExistence type="predicted"/>
<feature type="compositionally biased region" description="Polar residues" evidence="1">
    <location>
        <begin position="81"/>
        <end position="91"/>
    </location>
</feature>
<dbReference type="EMBL" id="JADLQX010000005">
    <property type="protein sequence ID" value="MBF6297659.1"/>
    <property type="molecule type" value="Genomic_DNA"/>
</dbReference>
<evidence type="ECO:0000313" key="3">
    <source>
        <dbReference type="Proteomes" id="UP000702209"/>
    </source>
</evidence>
<organism evidence="2 3">
    <name type="scientific">Nocardia amamiensis</name>
    <dbReference type="NCBI Taxonomy" id="404578"/>
    <lineage>
        <taxon>Bacteria</taxon>
        <taxon>Bacillati</taxon>
        <taxon>Actinomycetota</taxon>
        <taxon>Actinomycetes</taxon>
        <taxon>Mycobacteriales</taxon>
        <taxon>Nocardiaceae</taxon>
        <taxon>Nocardia</taxon>
    </lineage>
</organism>
<name>A0ABS0CS00_9NOCA</name>
<evidence type="ECO:0008006" key="4">
    <source>
        <dbReference type="Google" id="ProtNLM"/>
    </source>
</evidence>
<feature type="region of interest" description="Disordered" evidence="1">
    <location>
        <begin position="81"/>
        <end position="108"/>
    </location>
</feature>
<evidence type="ECO:0000256" key="1">
    <source>
        <dbReference type="SAM" id="MobiDB-lite"/>
    </source>
</evidence>
<gene>
    <name evidence="2" type="ORF">IU459_08895</name>
</gene>
<feature type="compositionally biased region" description="Basic and acidic residues" evidence="1">
    <location>
        <begin position="93"/>
        <end position="108"/>
    </location>
</feature>
<dbReference type="RefSeq" id="WP_195128997.1">
    <property type="nucleotide sequence ID" value="NZ_JADLQX010000005.1"/>
</dbReference>
<protein>
    <recommendedName>
        <fullName evidence="4">WXG100 family type VII secretion target</fullName>
    </recommendedName>
</protein>
<keyword evidence="3" id="KW-1185">Reference proteome</keyword>
<comment type="caution">
    <text evidence="2">The sequence shown here is derived from an EMBL/GenBank/DDBJ whole genome shotgun (WGS) entry which is preliminary data.</text>
</comment>
<dbReference type="Proteomes" id="UP000702209">
    <property type="component" value="Unassembled WGS sequence"/>
</dbReference>